<dbReference type="InterPro" id="IPR029787">
    <property type="entry name" value="Nucleotide_cyclase"/>
</dbReference>
<evidence type="ECO:0000259" key="5">
    <source>
        <dbReference type="PROSITE" id="PS50887"/>
    </source>
</evidence>
<reference evidence="7" key="1">
    <citation type="submission" date="2015-05" db="EMBL/GenBank/DDBJ databases">
        <title>Draft genome sequencing of a biphenyl-degrading bacterium, Pseudomonas balearica KF707 (=NBRC110670).</title>
        <authorList>
            <person name="Kimura N."/>
            <person name="Hirose J."/>
            <person name="Watanabe T."/>
            <person name="Suenaga H."/>
            <person name="Fujihara H."/>
            <person name="Noguchi M."/>
            <person name="Hashimoto M."/>
            <person name="Shimodaira J."/>
            <person name="Tsuchikane K."/>
            <person name="Hosoyama A."/>
            <person name="Yamazoe A."/>
            <person name="Fujita N."/>
            <person name="Furukawa K."/>
        </authorList>
    </citation>
    <scope>NUCLEOTIDE SEQUENCE [LARGE SCALE GENOMIC DNA]</scope>
    <source>
        <strain evidence="7">DSM 10086 / NBRC 110670 / KF707</strain>
    </source>
</reference>
<dbReference type="GO" id="GO:0043709">
    <property type="term" value="P:cell adhesion involved in single-species biofilm formation"/>
    <property type="evidence" value="ECO:0007669"/>
    <property type="project" value="TreeGrafter"/>
</dbReference>
<dbReference type="NCBIfam" id="TIGR00254">
    <property type="entry name" value="GGDEF"/>
    <property type="match status" value="1"/>
</dbReference>
<dbReference type="PANTHER" id="PTHR45138">
    <property type="entry name" value="REGULATORY COMPONENTS OF SENSORY TRANSDUCTION SYSTEM"/>
    <property type="match status" value="1"/>
</dbReference>
<dbReference type="FunFam" id="3.30.70.270:FF:000001">
    <property type="entry name" value="Diguanylate cyclase domain protein"/>
    <property type="match status" value="1"/>
</dbReference>
<dbReference type="Gene3D" id="3.30.70.270">
    <property type="match status" value="1"/>
</dbReference>
<dbReference type="Proteomes" id="UP000218554">
    <property type="component" value="Chromosome"/>
</dbReference>
<feature type="transmembrane region" description="Helical" evidence="4">
    <location>
        <begin position="129"/>
        <end position="149"/>
    </location>
</feature>
<dbReference type="Pfam" id="PF00990">
    <property type="entry name" value="GGDEF"/>
    <property type="match status" value="1"/>
</dbReference>
<dbReference type="PANTHER" id="PTHR45138:SF24">
    <property type="entry name" value="DIGUANYLATE CYCLASE DGCC-RELATED"/>
    <property type="match status" value="1"/>
</dbReference>
<dbReference type="GO" id="GO:1902201">
    <property type="term" value="P:negative regulation of bacterial-type flagellum-dependent cell motility"/>
    <property type="evidence" value="ECO:0007669"/>
    <property type="project" value="TreeGrafter"/>
</dbReference>
<keyword evidence="4" id="KW-0472">Membrane</keyword>
<dbReference type="PROSITE" id="PS50887">
    <property type="entry name" value="GGDEF"/>
    <property type="match status" value="1"/>
</dbReference>
<dbReference type="SUPFAM" id="SSF55073">
    <property type="entry name" value="Nucleotide cyclase"/>
    <property type="match status" value="1"/>
</dbReference>
<dbReference type="KEGG" id="pfuw:KF707C_14430"/>
<dbReference type="GO" id="GO:0052621">
    <property type="term" value="F:diguanylate cyclase activity"/>
    <property type="evidence" value="ECO:0007669"/>
    <property type="project" value="UniProtKB-EC"/>
</dbReference>
<proteinExistence type="predicted"/>
<evidence type="ECO:0000313" key="6">
    <source>
        <dbReference type="EMBL" id="BAU73131.1"/>
    </source>
</evidence>
<evidence type="ECO:0000256" key="1">
    <source>
        <dbReference type="ARBA" id="ARBA00001946"/>
    </source>
</evidence>
<dbReference type="InterPro" id="IPR043128">
    <property type="entry name" value="Rev_trsase/Diguanyl_cyclase"/>
</dbReference>
<dbReference type="CDD" id="cd01949">
    <property type="entry name" value="GGDEF"/>
    <property type="match status" value="1"/>
</dbReference>
<dbReference type="RefSeq" id="WP_003455056.1">
    <property type="nucleotide sequence ID" value="NZ_AJMR01000223.1"/>
</dbReference>
<dbReference type="GO" id="GO:0005886">
    <property type="term" value="C:plasma membrane"/>
    <property type="evidence" value="ECO:0007669"/>
    <property type="project" value="UniProtKB-SubCell"/>
</dbReference>
<dbReference type="AlphaFoldDB" id="A0AAD1BXZ3"/>
<gene>
    <name evidence="6" type="ORF">KF707C_14430</name>
</gene>
<feature type="domain" description="GGDEF" evidence="5">
    <location>
        <begin position="227"/>
        <end position="354"/>
    </location>
</feature>
<evidence type="ECO:0000256" key="3">
    <source>
        <dbReference type="ARBA" id="ARBA00012528"/>
    </source>
</evidence>
<dbReference type="EC" id="2.7.7.65" evidence="3"/>
<protein>
    <recommendedName>
        <fullName evidence="3">diguanylate cyclase</fullName>
        <ecNumber evidence="3">2.7.7.65</ecNumber>
    </recommendedName>
</protein>
<organism evidence="6 7">
    <name type="scientific">Metapseudomonas furukawaii</name>
    <name type="common">Pseudomonas furukawaii</name>
    <dbReference type="NCBI Taxonomy" id="1149133"/>
    <lineage>
        <taxon>Bacteria</taxon>
        <taxon>Pseudomonadati</taxon>
        <taxon>Pseudomonadota</taxon>
        <taxon>Gammaproteobacteria</taxon>
        <taxon>Pseudomonadales</taxon>
        <taxon>Pseudomonadaceae</taxon>
        <taxon>Metapseudomonas</taxon>
    </lineage>
</organism>
<comment type="subcellular location">
    <subcellularLocation>
        <location evidence="2">Cell inner membrane</location>
    </subcellularLocation>
</comment>
<dbReference type="InterPro" id="IPR050469">
    <property type="entry name" value="Diguanylate_Cyclase"/>
</dbReference>
<feature type="transmembrane region" description="Helical" evidence="4">
    <location>
        <begin position="161"/>
        <end position="180"/>
    </location>
</feature>
<reference evidence="6 7" key="2">
    <citation type="journal article" date="2017" name="Int. J. Syst. Evol. Microbiol.">
        <title>Pseudomonas furukawaii sp. nov., a polychlorinated biphenyl-degrading bacterium isolated from biphenyl-contaminated soil in Japan.</title>
        <authorList>
            <person name="Kimura N."/>
            <person name="Watanabe T."/>
            <person name="Suenaga H."/>
            <person name="Fujihara H."/>
            <person name="Futagami T."/>
            <person name="Goto M."/>
            <person name="Hanada S."/>
            <person name="Hirose J."/>
        </authorList>
    </citation>
    <scope>NUCLEOTIDE SEQUENCE [LARGE SCALE GENOMIC DNA]</scope>
    <source>
        <strain evidence="7">DSM 10086 / NBRC 110670 / KF707</strain>
    </source>
</reference>
<comment type="cofactor">
    <cofactor evidence="1">
        <name>Mg(2+)</name>
        <dbReference type="ChEBI" id="CHEBI:18420"/>
    </cofactor>
</comment>
<sequence>MDGQGKRSSTERSSPGAVQHRSRFVWRALAPRSLGLPVGALCLALPLWELGRPLWVWGLLFLFVFVWPWLALALSLRYRDPVRHERRHILLDSFAGTFWMAAAGFSPLATCVTFAMLQANNVAAGGIRFVGQGWLAQLAGVTVGLLVFGAQFHSALTLKHLLFCLPMLVIHPVVIGTTLYEMAQSVARSRRKLRTLSQTDSLTGVYNRRYWSELALQEFQRCGRGGGPSCLALIDVDNFKAINDTQGHLAGDELLARLGRALRANLRETDLIGRYGGDEFCVLLPQTREHGACTALDWMRERVVRDEQGQLGLSIGLAAYQPGMGSLEDWIRCADKALYEAKSRGRNQVVAHPQVQAGV</sequence>
<keyword evidence="4" id="KW-1133">Transmembrane helix</keyword>
<dbReference type="InterPro" id="IPR000160">
    <property type="entry name" value="GGDEF_dom"/>
</dbReference>
<feature type="transmembrane region" description="Helical" evidence="4">
    <location>
        <begin position="54"/>
        <end position="76"/>
    </location>
</feature>
<keyword evidence="4" id="KW-0812">Transmembrane</keyword>
<dbReference type="InterPro" id="IPR007894">
    <property type="entry name" value="MASE2"/>
</dbReference>
<accession>A0AAD1BXZ3</accession>
<name>A0AAD1BXZ3_METFU</name>
<dbReference type="Pfam" id="PF05230">
    <property type="entry name" value="MASE2"/>
    <property type="match status" value="1"/>
</dbReference>
<feature type="transmembrane region" description="Helical" evidence="4">
    <location>
        <begin position="29"/>
        <end position="48"/>
    </location>
</feature>
<evidence type="ECO:0000256" key="4">
    <source>
        <dbReference type="SAM" id="Phobius"/>
    </source>
</evidence>
<evidence type="ECO:0000313" key="7">
    <source>
        <dbReference type="Proteomes" id="UP000218554"/>
    </source>
</evidence>
<keyword evidence="7" id="KW-1185">Reference proteome</keyword>
<evidence type="ECO:0000256" key="2">
    <source>
        <dbReference type="ARBA" id="ARBA00004533"/>
    </source>
</evidence>
<feature type="transmembrane region" description="Helical" evidence="4">
    <location>
        <begin position="97"/>
        <end position="117"/>
    </location>
</feature>
<dbReference type="EMBL" id="AP014862">
    <property type="protein sequence ID" value="BAU73131.1"/>
    <property type="molecule type" value="Genomic_DNA"/>
</dbReference>
<dbReference type="SMART" id="SM00267">
    <property type="entry name" value="GGDEF"/>
    <property type="match status" value="1"/>
</dbReference>